<dbReference type="EMBL" id="CACRSM010000003">
    <property type="protein sequence ID" value="VYT09149.1"/>
    <property type="molecule type" value="Genomic_DNA"/>
</dbReference>
<dbReference type="Pfam" id="PF00480">
    <property type="entry name" value="ROK"/>
    <property type="match status" value="1"/>
</dbReference>
<comment type="similarity">
    <text evidence="1">Belongs to the ROK (NagC/XylR) family.</text>
</comment>
<name>A0A6N2TVU3_9ACTO</name>
<organism evidence="2">
    <name type="scientific">Schaalia odontolytica</name>
    <dbReference type="NCBI Taxonomy" id="1660"/>
    <lineage>
        <taxon>Bacteria</taxon>
        <taxon>Bacillati</taxon>
        <taxon>Actinomycetota</taxon>
        <taxon>Actinomycetes</taxon>
        <taxon>Actinomycetales</taxon>
        <taxon>Actinomycetaceae</taxon>
        <taxon>Schaalia</taxon>
    </lineage>
</organism>
<dbReference type="PANTHER" id="PTHR18964:SF146">
    <property type="entry name" value="POLYPHOSPHATE GLUCOKINASE"/>
    <property type="match status" value="1"/>
</dbReference>
<dbReference type="Gene3D" id="3.30.420.40">
    <property type="match status" value="2"/>
</dbReference>
<sequence>MTLACGIDIGGSGVKGALVDLETGTYSCESVVIETPTPATPDSVAQVCGDLLRQLGVTDDIPVGITFPAPIIHGRVPFMANLDPTWAGIDVVELMDRHLGRTIVALNDADAAGLGEAIYGAAKDVPGVVIVTTLGTGIGSAIINDGVLIPNSELGHLEIDGHDAETQASAGQKTAQKLDWVTWAGRLQRYYSHVEMLFSPDLFVIGGGVSANHEKFLPLLNLRTPTVPAKLRNTAGIVGAAYEAARGAHK</sequence>
<keyword evidence="2" id="KW-0808">Transferase</keyword>
<dbReference type="InterPro" id="IPR043129">
    <property type="entry name" value="ATPase_NBD"/>
</dbReference>
<protein>
    <submittedName>
        <fullName evidence="2">Polyphosphate glucokinase</fullName>
        <ecNumber evidence="2">2.7.1.63</ecNumber>
    </submittedName>
</protein>
<evidence type="ECO:0000256" key="1">
    <source>
        <dbReference type="ARBA" id="ARBA00006479"/>
    </source>
</evidence>
<gene>
    <name evidence="2" type="primary">ppgK_2</name>
    <name evidence="2" type="ORF">AOLFYP35_01499</name>
</gene>
<evidence type="ECO:0000313" key="2">
    <source>
        <dbReference type="EMBL" id="VYT09149.1"/>
    </source>
</evidence>
<dbReference type="PANTHER" id="PTHR18964">
    <property type="entry name" value="ROK (REPRESSOR, ORF, KINASE) FAMILY"/>
    <property type="match status" value="1"/>
</dbReference>
<accession>A0A6N2TVU3</accession>
<dbReference type="CDD" id="cd24058">
    <property type="entry name" value="ASKHA_NBD_ROK_PPGK"/>
    <property type="match status" value="1"/>
</dbReference>
<dbReference type="SUPFAM" id="SSF53067">
    <property type="entry name" value="Actin-like ATPase domain"/>
    <property type="match status" value="1"/>
</dbReference>
<dbReference type="GO" id="GO:0047330">
    <property type="term" value="F:polyphosphate-glucose phosphotransferase activity"/>
    <property type="evidence" value="ECO:0007669"/>
    <property type="project" value="UniProtKB-EC"/>
</dbReference>
<reference evidence="2" key="1">
    <citation type="submission" date="2019-11" db="EMBL/GenBank/DDBJ databases">
        <authorList>
            <person name="Feng L."/>
        </authorList>
    </citation>
    <scope>NUCLEOTIDE SEQUENCE</scope>
    <source>
        <strain evidence="2">AodontolyticusLFYP35</strain>
    </source>
</reference>
<dbReference type="AlphaFoldDB" id="A0A6N2TVU3"/>
<dbReference type="NCBIfam" id="NF045942">
    <property type="entry name" value="PolPhglucPhase"/>
    <property type="match status" value="1"/>
</dbReference>
<keyword evidence="2" id="KW-0418">Kinase</keyword>
<dbReference type="EC" id="2.7.1.63" evidence="2"/>
<dbReference type="InterPro" id="IPR000600">
    <property type="entry name" value="ROK"/>
</dbReference>
<proteinExistence type="inferred from homology"/>